<dbReference type="PANTHER" id="PTHR43581">
    <property type="entry name" value="ATP/GTP PHOSPHATASE"/>
    <property type="match status" value="1"/>
</dbReference>
<accession>A0A2K0AYJ2</accession>
<dbReference type="PANTHER" id="PTHR43581:SF2">
    <property type="entry name" value="EXCINUCLEASE ATPASE SUBUNIT"/>
    <property type="match status" value="1"/>
</dbReference>
<dbReference type="InterPro" id="IPR051396">
    <property type="entry name" value="Bact_Antivir_Def_Nuclease"/>
</dbReference>
<dbReference type="AlphaFoldDB" id="A0A2K0AYJ2"/>
<sequence>MSYYINKYNVKNNKMPDIILFDEPEVHLHIEAQRYLYKKIQEVFKNSQIIISTHSTAFINETDINNILLIERDVLQGTYIDYNKKDKVKLLEINQIMGINLLDTLRININSTVVMVEGKTDKIVHQYIYHRLFPKKSLTFIETEGANKISDFITVYKEVFPNPPLGVLDYDKKGLEMAKKIQNNFNSDYNNRIILNNNKSIKESNLDEKIEDEYSIQLEDLFEKEFITECISELLIEDEISDTLKEDLESYQNFKSFENVIEKKNIMKKDSKYHINKYSLNILIIRKLKELDEPNFQKTTSKFQEIYITLNQKK</sequence>
<dbReference type="Pfam" id="PF13175">
    <property type="entry name" value="AAA_15"/>
    <property type="match status" value="1"/>
</dbReference>
<feature type="domain" description="OLD protein-like TOPRIM" evidence="2">
    <location>
        <begin position="112"/>
        <end position="171"/>
    </location>
</feature>
<dbReference type="InterPro" id="IPR034139">
    <property type="entry name" value="TOPRIM_OLD"/>
</dbReference>
<dbReference type="InterPro" id="IPR041685">
    <property type="entry name" value="AAA_GajA/Old/RecF-like"/>
</dbReference>
<dbReference type="Proteomes" id="UP000053523">
    <property type="component" value="Unassembled WGS sequence"/>
</dbReference>
<evidence type="ECO:0000313" key="4">
    <source>
        <dbReference type="Proteomes" id="UP000053523"/>
    </source>
</evidence>
<dbReference type="Gene3D" id="3.40.50.300">
    <property type="entry name" value="P-loop containing nucleotide triphosphate hydrolases"/>
    <property type="match status" value="1"/>
</dbReference>
<dbReference type="SUPFAM" id="SSF52540">
    <property type="entry name" value="P-loop containing nucleoside triphosphate hydrolases"/>
    <property type="match status" value="1"/>
</dbReference>
<evidence type="ECO:0000313" key="3">
    <source>
        <dbReference type="EMBL" id="PNN30106.1"/>
    </source>
</evidence>
<reference evidence="3 4" key="1">
    <citation type="submission" date="2017-12" db="EMBL/GenBank/DDBJ databases">
        <title>FDA dAtabase for Regulatory Grade micrObial Sequences (FDA-ARGOS): Supporting development and validation of Infectious Disease Dx tests.</title>
        <authorList>
            <person name="Hoffmann M."/>
            <person name="Allard M."/>
            <person name="Evans P."/>
            <person name="Brown E."/>
            <person name="Tallon L."/>
            <person name="Sadzewicz L."/>
            <person name="Sengamalay N."/>
            <person name="Ott S."/>
            <person name="Godinez A."/>
            <person name="Nagaraj S."/>
            <person name="Vavikolanu K."/>
            <person name="Aluvathingal J."/>
            <person name="Nadendla S."/>
            <person name="Sichtig H."/>
        </authorList>
    </citation>
    <scope>NUCLEOTIDE SEQUENCE [LARGE SCALE GENOMIC DNA]</scope>
    <source>
        <strain evidence="3 4">FDAARGOS_148</strain>
    </source>
</reference>
<dbReference type="Pfam" id="PF20469">
    <property type="entry name" value="OLD-like_TOPRIM"/>
    <property type="match status" value="1"/>
</dbReference>
<protein>
    <submittedName>
        <fullName evidence="3">Uncharacterized protein</fullName>
    </submittedName>
</protein>
<organism evidence="3 4">
    <name type="scientific">Staphylococcus haemolyticus</name>
    <dbReference type="NCBI Taxonomy" id="1283"/>
    <lineage>
        <taxon>Bacteria</taxon>
        <taxon>Bacillati</taxon>
        <taxon>Bacillota</taxon>
        <taxon>Bacilli</taxon>
        <taxon>Bacillales</taxon>
        <taxon>Staphylococcaceae</taxon>
        <taxon>Staphylococcus</taxon>
    </lineage>
</organism>
<dbReference type="EMBL" id="LORN02000005">
    <property type="protein sequence ID" value="PNN30106.1"/>
    <property type="molecule type" value="Genomic_DNA"/>
</dbReference>
<feature type="domain" description="Endonuclease GajA/Old nuclease/RecF-like AAA" evidence="1">
    <location>
        <begin position="11"/>
        <end position="59"/>
    </location>
</feature>
<dbReference type="InterPro" id="IPR027417">
    <property type="entry name" value="P-loop_NTPase"/>
</dbReference>
<evidence type="ECO:0000259" key="1">
    <source>
        <dbReference type="Pfam" id="PF13175"/>
    </source>
</evidence>
<proteinExistence type="predicted"/>
<name>A0A2K0AYJ2_STAHA</name>
<comment type="caution">
    <text evidence="3">The sequence shown here is derived from an EMBL/GenBank/DDBJ whole genome shotgun (WGS) entry which is preliminary data.</text>
</comment>
<evidence type="ECO:0000259" key="2">
    <source>
        <dbReference type="Pfam" id="PF20469"/>
    </source>
</evidence>
<gene>
    <name evidence="3" type="ORF">AL503_000530</name>
</gene>